<feature type="transmembrane region" description="Helical" evidence="1">
    <location>
        <begin position="396"/>
        <end position="415"/>
    </location>
</feature>
<feature type="transmembrane region" description="Helical" evidence="1">
    <location>
        <begin position="364"/>
        <end position="390"/>
    </location>
</feature>
<keyword evidence="1" id="KW-0812">Transmembrane</keyword>
<keyword evidence="1" id="KW-0472">Membrane</keyword>
<evidence type="ECO:0000256" key="1">
    <source>
        <dbReference type="SAM" id="Phobius"/>
    </source>
</evidence>
<sequence length="422" mass="50014">MLERQKKIHEFSGSLNYEIKSDYLRFSYSKELNDYLQNTNIDFESIRTEEIHISFSDLGFEVFENATDFLIENSMNKERDILILNYEDRPLSRVENQAYINFTLKEDFYFFKNPENYVNFINFLKSRDQETEDAFHFIDYSNDVNRKIVLTSITEKSRIILRYFKEIPNLPNNKDYSVSLDQFKNCFEQENNNLPKFLKSVLIKYASRYEPDERLKLVFQNLRSIVDEAKINFEIYINNLSIDKIRKDYDEYKSKYFSEVSDILKKISQQVIGFPIVIASTLFAVEKVKANSTSLYFIAVVILVTTIYLILLLKMNFRDLKYVKQLSDKDYNSIKGNNFFIRFPNEFQIFQQIKSRIDNRIQNLIIVCESYFWILGLSNTALIGIILSYLNVPKGGILLISIAIITVMVFARNTIWNEKKEE</sequence>
<dbReference type="RefSeq" id="WP_324182272.1">
    <property type="nucleotide sequence ID" value="NZ_BAABAW010000006.1"/>
</dbReference>
<protein>
    <submittedName>
        <fullName evidence="2">Uncharacterized protein</fullName>
    </submittedName>
</protein>
<feature type="transmembrane region" description="Helical" evidence="1">
    <location>
        <begin position="294"/>
        <end position="313"/>
    </location>
</feature>
<reference evidence="2 3" key="1">
    <citation type="journal article" date="2013" name="Int. J. Syst. Evol. Microbiol.">
        <title>Aquimarina gracilis sp. nov., isolated from the gut microflora of a mussel, Mytilus coruscus, and emended description of Aquimarina spongiae.</title>
        <authorList>
            <person name="Park S.C."/>
            <person name="Choe H.N."/>
            <person name="Baik K.S."/>
            <person name="Seong C.N."/>
        </authorList>
    </citation>
    <scope>NUCLEOTIDE SEQUENCE [LARGE SCALE GENOMIC DNA]</scope>
    <source>
        <strain evidence="2 3">PSC32</strain>
    </source>
</reference>
<dbReference type="Proteomes" id="UP001327027">
    <property type="component" value="Unassembled WGS sequence"/>
</dbReference>
<proteinExistence type="predicted"/>
<gene>
    <name evidence="2" type="ORF">U6A24_22410</name>
</gene>
<comment type="caution">
    <text evidence="2">The sequence shown here is derived from an EMBL/GenBank/DDBJ whole genome shotgun (WGS) entry which is preliminary data.</text>
</comment>
<evidence type="ECO:0000313" key="2">
    <source>
        <dbReference type="EMBL" id="MEB3348248.1"/>
    </source>
</evidence>
<name>A0ABU6A258_9FLAO</name>
<keyword evidence="3" id="KW-1185">Reference proteome</keyword>
<evidence type="ECO:0000313" key="3">
    <source>
        <dbReference type="Proteomes" id="UP001327027"/>
    </source>
</evidence>
<organism evidence="2 3">
    <name type="scientific">Aquimarina gracilis</name>
    <dbReference type="NCBI Taxonomy" id="874422"/>
    <lineage>
        <taxon>Bacteria</taxon>
        <taxon>Pseudomonadati</taxon>
        <taxon>Bacteroidota</taxon>
        <taxon>Flavobacteriia</taxon>
        <taxon>Flavobacteriales</taxon>
        <taxon>Flavobacteriaceae</taxon>
        <taxon>Aquimarina</taxon>
    </lineage>
</organism>
<keyword evidence="1" id="KW-1133">Transmembrane helix</keyword>
<accession>A0ABU6A258</accession>
<dbReference type="EMBL" id="JAYKLX010000013">
    <property type="protein sequence ID" value="MEB3348248.1"/>
    <property type="molecule type" value="Genomic_DNA"/>
</dbReference>